<proteinExistence type="predicted"/>
<feature type="compositionally biased region" description="Basic and acidic residues" evidence="1">
    <location>
        <begin position="166"/>
        <end position="187"/>
    </location>
</feature>
<comment type="caution">
    <text evidence="2">The sequence shown here is derived from an EMBL/GenBank/DDBJ whole genome shotgun (WGS) entry which is preliminary data.</text>
</comment>
<feature type="compositionally biased region" description="Polar residues" evidence="1">
    <location>
        <begin position="130"/>
        <end position="148"/>
    </location>
</feature>
<name>A0AAV3ZD15_9GAST</name>
<dbReference type="EMBL" id="BLXT01002163">
    <property type="protein sequence ID" value="GFN91778.1"/>
    <property type="molecule type" value="Genomic_DNA"/>
</dbReference>
<dbReference type="AlphaFoldDB" id="A0AAV3ZD15"/>
<accession>A0AAV3ZD15</accession>
<feature type="region of interest" description="Disordered" evidence="1">
    <location>
        <begin position="568"/>
        <end position="588"/>
    </location>
</feature>
<evidence type="ECO:0000256" key="1">
    <source>
        <dbReference type="SAM" id="MobiDB-lite"/>
    </source>
</evidence>
<feature type="compositionally biased region" description="Basic and acidic residues" evidence="1">
    <location>
        <begin position="100"/>
        <end position="114"/>
    </location>
</feature>
<dbReference type="Proteomes" id="UP000735302">
    <property type="component" value="Unassembled WGS sequence"/>
</dbReference>
<reference evidence="2 3" key="1">
    <citation type="journal article" date="2021" name="Elife">
        <title>Chloroplast acquisition without the gene transfer in kleptoplastic sea slugs, Plakobranchus ocellatus.</title>
        <authorList>
            <person name="Maeda T."/>
            <person name="Takahashi S."/>
            <person name="Yoshida T."/>
            <person name="Shimamura S."/>
            <person name="Takaki Y."/>
            <person name="Nagai Y."/>
            <person name="Toyoda A."/>
            <person name="Suzuki Y."/>
            <person name="Arimoto A."/>
            <person name="Ishii H."/>
            <person name="Satoh N."/>
            <person name="Nishiyama T."/>
            <person name="Hasebe M."/>
            <person name="Maruyama T."/>
            <person name="Minagawa J."/>
            <person name="Obokata J."/>
            <person name="Shigenobu S."/>
        </authorList>
    </citation>
    <scope>NUCLEOTIDE SEQUENCE [LARGE SCALE GENOMIC DNA]</scope>
</reference>
<feature type="compositionally biased region" description="Basic and acidic residues" evidence="1">
    <location>
        <begin position="15"/>
        <end position="24"/>
    </location>
</feature>
<feature type="compositionally biased region" description="Polar residues" evidence="1">
    <location>
        <begin position="290"/>
        <end position="303"/>
    </location>
</feature>
<evidence type="ECO:0000313" key="2">
    <source>
        <dbReference type="EMBL" id="GFN91778.1"/>
    </source>
</evidence>
<feature type="region of interest" description="Disordered" evidence="1">
    <location>
        <begin position="1"/>
        <end position="331"/>
    </location>
</feature>
<protein>
    <submittedName>
        <fullName evidence="2">Uncharacterized protein</fullName>
    </submittedName>
</protein>
<feature type="compositionally biased region" description="Basic and acidic residues" evidence="1">
    <location>
        <begin position="32"/>
        <end position="78"/>
    </location>
</feature>
<gene>
    <name evidence="2" type="ORF">PoB_001828400</name>
</gene>
<feature type="compositionally biased region" description="Polar residues" evidence="1">
    <location>
        <begin position="568"/>
        <end position="582"/>
    </location>
</feature>
<organism evidence="2 3">
    <name type="scientific">Plakobranchus ocellatus</name>
    <dbReference type="NCBI Taxonomy" id="259542"/>
    <lineage>
        <taxon>Eukaryota</taxon>
        <taxon>Metazoa</taxon>
        <taxon>Spiralia</taxon>
        <taxon>Lophotrochozoa</taxon>
        <taxon>Mollusca</taxon>
        <taxon>Gastropoda</taxon>
        <taxon>Heterobranchia</taxon>
        <taxon>Euthyneura</taxon>
        <taxon>Panpulmonata</taxon>
        <taxon>Sacoglossa</taxon>
        <taxon>Placobranchoidea</taxon>
        <taxon>Plakobranchidae</taxon>
        <taxon>Plakobranchus</taxon>
    </lineage>
</organism>
<sequence>MPPRKSVASSAGSEISKKAKRPSEAKGGGKPAAEKDKKGEKTVNKSAEKKEGPKGKKTPEQSEGPKAKDSKVARESSKGHSGPGAKKDEKGAQGAKKRSSIKDDTTDGRRKSVKDANLTQGVKARKSNVEKLTSATEQRKPTATTSVSGEKGDEKGAHGARKKSTIKKDLGTKDDTADGSRKSEKDANLTWEDEARESKMDKQEKSNAETSETEQQKSTAITLVAEEKALAGSKSRSLRVGNSPVPMTTDSGEQRPGSAVSSTGTASDKKVSNKSTKSGELSHTLPPDASTENSATYPSNQANAIDDQSDSMATNLGPEGSAQSLDKHTKSELRETWDADFDSKKREASLLSEEKAYRPKPYLKRTYTNEFTDNVSYYNGLDAKGISQTKDANRESYCSSGCNVCPMYSMRKYLDDFTENKFNRTSEDLHSITMRNCDCQGGAQRLSNSFRPWEQQQTERSSGRSTKIHRVKCARVSRQWIKEILQQEEASEPDQQNQCGCAPEKNMPVKNLQFAQDPRAGSGVDHTRPSMLLPDKHILIQRSERSDIASSDPFASTIRVSASNALPSAFTGSRASTDSSSRVPRRVL</sequence>
<keyword evidence="3" id="KW-1185">Reference proteome</keyword>
<feature type="compositionally biased region" description="Basic and acidic residues" evidence="1">
    <location>
        <begin position="196"/>
        <end position="207"/>
    </location>
</feature>
<evidence type="ECO:0000313" key="3">
    <source>
        <dbReference type="Proteomes" id="UP000735302"/>
    </source>
</evidence>